<accession>A0A437Q4L2</accession>
<gene>
    <name evidence="12" type="ORF">EOE65_15935</name>
</gene>
<comment type="caution">
    <text evidence="12">The sequence shown here is derived from an EMBL/GenBank/DDBJ whole genome shotgun (WGS) entry which is preliminary data.</text>
</comment>
<dbReference type="InterPro" id="IPR045861">
    <property type="entry name" value="CorA_cytoplasmic_dom"/>
</dbReference>
<sequence>MITGTEQAPKGLVHALLLDGKGGAENVDWQNIAALSLQQRSLWLHFDYSEPETQQWITLNSGLNDVAVEGLLNTENRPSVLTRGDNLLLTLRGVNLNPGADPEDMVSVRIWTNGKLLISTRKRTLLSTLDVVSSLKEGEGPKNTGQLLTEWIDRIVRRMSDTVNLLEDSLLEVEDQLFNGDPKALRSALLQARKQSIGIRRYIAPQREALNRLIAEPIAWLDDMDRLNLRSISDRQIRYIEDIDAAKERASMAQEELVSRVSEQMNNRSYVLTIVAAIFLPLGFFTGLMGINVGGMPGIESGQAFWVVLVICFLIAGLLWAIFYWRKWL</sequence>
<evidence type="ECO:0000256" key="2">
    <source>
        <dbReference type="ARBA" id="ARBA00009765"/>
    </source>
</evidence>
<evidence type="ECO:0000256" key="1">
    <source>
        <dbReference type="ARBA" id="ARBA00004651"/>
    </source>
</evidence>
<organism evidence="12 13">
    <name type="scientific">Neptunomonas marina</name>
    <dbReference type="NCBI Taxonomy" id="1815562"/>
    <lineage>
        <taxon>Bacteria</taxon>
        <taxon>Pseudomonadati</taxon>
        <taxon>Pseudomonadota</taxon>
        <taxon>Gammaproteobacteria</taxon>
        <taxon>Oceanospirillales</taxon>
        <taxon>Oceanospirillaceae</taxon>
        <taxon>Neptunomonas</taxon>
    </lineage>
</organism>
<dbReference type="GO" id="GO:0015087">
    <property type="term" value="F:cobalt ion transmembrane transporter activity"/>
    <property type="evidence" value="ECO:0007669"/>
    <property type="project" value="TreeGrafter"/>
</dbReference>
<dbReference type="EMBL" id="SACQ01000009">
    <property type="protein sequence ID" value="RVU29431.1"/>
    <property type="molecule type" value="Genomic_DNA"/>
</dbReference>
<dbReference type="PANTHER" id="PTHR46494:SF3">
    <property type="entry name" value="ZINC TRANSPORT PROTEIN ZNTB"/>
    <property type="match status" value="1"/>
</dbReference>
<dbReference type="GO" id="GO:0015095">
    <property type="term" value="F:magnesium ion transmembrane transporter activity"/>
    <property type="evidence" value="ECO:0007669"/>
    <property type="project" value="TreeGrafter"/>
</dbReference>
<dbReference type="SUPFAM" id="SSF143865">
    <property type="entry name" value="CorA soluble domain-like"/>
    <property type="match status" value="1"/>
</dbReference>
<evidence type="ECO:0000256" key="4">
    <source>
        <dbReference type="ARBA" id="ARBA00022475"/>
    </source>
</evidence>
<dbReference type="Gene3D" id="3.30.460.20">
    <property type="entry name" value="CorA soluble domain-like"/>
    <property type="match status" value="1"/>
</dbReference>
<keyword evidence="7" id="KW-0862">Zinc</keyword>
<feature type="transmembrane region" description="Helical" evidence="11">
    <location>
        <begin position="303"/>
        <end position="325"/>
    </location>
</feature>
<protein>
    <submittedName>
        <fullName evidence="12">Zinc transporter ZntB</fullName>
    </submittedName>
</protein>
<dbReference type="GO" id="GO:0005886">
    <property type="term" value="C:plasma membrane"/>
    <property type="evidence" value="ECO:0007669"/>
    <property type="project" value="UniProtKB-SubCell"/>
</dbReference>
<evidence type="ECO:0000256" key="3">
    <source>
        <dbReference type="ARBA" id="ARBA00022448"/>
    </source>
</evidence>
<keyword evidence="10 11" id="KW-0472">Membrane</keyword>
<keyword evidence="13" id="KW-1185">Reference proteome</keyword>
<evidence type="ECO:0000256" key="5">
    <source>
        <dbReference type="ARBA" id="ARBA00022519"/>
    </source>
</evidence>
<comment type="similarity">
    <text evidence="2">Belongs to the CorA metal ion transporter (MIT) (TC 1.A.35) family.</text>
</comment>
<evidence type="ECO:0000313" key="13">
    <source>
        <dbReference type="Proteomes" id="UP000282818"/>
    </source>
</evidence>
<keyword evidence="3" id="KW-0813">Transport</keyword>
<keyword evidence="8 11" id="KW-1133">Transmembrane helix</keyword>
<keyword evidence="4" id="KW-1003">Cell membrane</keyword>
<evidence type="ECO:0000256" key="11">
    <source>
        <dbReference type="SAM" id="Phobius"/>
    </source>
</evidence>
<evidence type="ECO:0000256" key="9">
    <source>
        <dbReference type="ARBA" id="ARBA00023065"/>
    </source>
</evidence>
<dbReference type="Pfam" id="PF01544">
    <property type="entry name" value="CorA"/>
    <property type="match status" value="1"/>
</dbReference>
<evidence type="ECO:0000256" key="8">
    <source>
        <dbReference type="ARBA" id="ARBA00022989"/>
    </source>
</evidence>
<evidence type="ECO:0000256" key="10">
    <source>
        <dbReference type="ARBA" id="ARBA00023136"/>
    </source>
</evidence>
<dbReference type="GO" id="GO:0050897">
    <property type="term" value="F:cobalt ion binding"/>
    <property type="evidence" value="ECO:0007669"/>
    <property type="project" value="TreeGrafter"/>
</dbReference>
<evidence type="ECO:0000256" key="6">
    <source>
        <dbReference type="ARBA" id="ARBA00022692"/>
    </source>
</evidence>
<dbReference type="GO" id="GO:0000287">
    <property type="term" value="F:magnesium ion binding"/>
    <property type="evidence" value="ECO:0007669"/>
    <property type="project" value="TreeGrafter"/>
</dbReference>
<dbReference type="SUPFAM" id="SSF144083">
    <property type="entry name" value="Magnesium transport protein CorA, transmembrane region"/>
    <property type="match status" value="1"/>
</dbReference>
<comment type="subcellular location">
    <subcellularLocation>
        <location evidence="1">Cell membrane</location>
        <topology evidence="1">Multi-pass membrane protein</topology>
    </subcellularLocation>
</comment>
<dbReference type="CDD" id="cd12833">
    <property type="entry name" value="ZntB-like_1"/>
    <property type="match status" value="1"/>
</dbReference>
<dbReference type="Proteomes" id="UP000282818">
    <property type="component" value="Unassembled WGS sequence"/>
</dbReference>
<reference evidence="12 13" key="1">
    <citation type="submission" date="2019-01" db="EMBL/GenBank/DDBJ databases">
        <authorList>
            <person name="Chen W.-M."/>
        </authorList>
    </citation>
    <scope>NUCLEOTIDE SEQUENCE [LARGE SCALE GENOMIC DNA]</scope>
    <source>
        <strain evidence="12 13">HPM-16</strain>
    </source>
</reference>
<name>A0A437Q4L2_9GAMM</name>
<dbReference type="InterPro" id="IPR002523">
    <property type="entry name" value="MgTranspt_CorA/ZnTranspt_ZntB"/>
</dbReference>
<keyword evidence="5" id="KW-0997">Cell inner membrane</keyword>
<proteinExistence type="inferred from homology"/>
<dbReference type="Gene3D" id="1.20.58.340">
    <property type="entry name" value="Magnesium transport protein CorA, transmembrane region"/>
    <property type="match status" value="2"/>
</dbReference>
<dbReference type="AlphaFoldDB" id="A0A437Q4L2"/>
<dbReference type="RefSeq" id="WP_127695555.1">
    <property type="nucleotide sequence ID" value="NZ_SACQ01000009.1"/>
</dbReference>
<feature type="transmembrane region" description="Helical" evidence="11">
    <location>
        <begin position="270"/>
        <end position="291"/>
    </location>
</feature>
<evidence type="ECO:0000313" key="12">
    <source>
        <dbReference type="EMBL" id="RVU29431.1"/>
    </source>
</evidence>
<keyword evidence="9" id="KW-0406">Ion transport</keyword>
<keyword evidence="6 11" id="KW-0812">Transmembrane</keyword>
<dbReference type="InterPro" id="IPR045863">
    <property type="entry name" value="CorA_TM1_TM2"/>
</dbReference>
<dbReference type="PANTHER" id="PTHR46494">
    <property type="entry name" value="CORA FAMILY METAL ION TRANSPORTER (EUROFUNG)"/>
    <property type="match status" value="1"/>
</dbReference>
<evidence type="ECO:0000256" key="7">
    <source>
        <dbReference type="ARBA" id="ARBA00022833"/>
    </source>
</evidence>